<feature type="site" description="Transition state stabilizer" evidence="8">
    <location>
        <position position="187"/>
    </location>
</feature>
<dbReference type="GO" id="GO:0008776">
    <property type="term" value="F:acetate kinase activity"/>
    <property type="evidence" value="ECO:0007669"/>
    <property type="project" value="UniProtKB-UniRule"/>
</dbReference>
<dbReference type="HAMAP" id="MF_00020">
    <property type="entry name" value="Acetate_kinase"/>
    <property type="match status" value="1"/>
</dbReference>
<dbReference type="Pfam" id="PF00871">
    <property type="entry name" value="Acetate_kinase"/>
    <property type="match status" value="1"/>
</dbReference>
<comment type="pathway">
    <text evidence="8">Metabolic intermediate biosynthesis; acetyl-CoA biosynthesis; acetyl-CoA from acetate: step 1/2.</text>
</comment>
<dbReference type="PANTHER" id="PTHR21060:SF21">
    <property type="entry name" value="ACETATE KINASE"/>
    <property type="match status" value="1"/>
</dbReference>
<evidence type="ECO:0000256" key="3">
    <source>
        <dbReference type="ARBA" id="ARBA00022723"/>
    </source>
</evidence>
<dbReference type="PIRSF" id="PIRSF000722">
    <property type="entry name" value="Acetate_prop_kin"/>
    <property type="match status" value="1"/>
</dbReference>
<dbReference type="InterPro" id="IPR043129">
    <property type="entry name" value="ATPase_NBD"/>
</dbReference>
<dbReference type="GO" id="GO:0006083">
    <property type="term" value="P:acetate metabolic process"/>
    <property type="evidence" value="ECO:0007669"/>
    <property type="project" value="TreeGrafter"/>
</dbReference>
<keyword evidence="3 8" id="KW-0479">Metal-binding</keyword>
<dbReference type="GO" id="GO:0005829">
    <property type="term" value="C:cytosol"/>
    <property type="evidence" value="ECO:0007669"/>
    <property type="project" value="TreeGrafter"/>
</dbReference>
<evidence type="ECO:0000256" key="8">
    <source>
        <dbReference type="HAMAP-Rule" id="MF_00020"/>
    </source>
</evidence>
<feature type="binding site" evidence="8">
    <location>
        <begin position="288"/>
        <end position="290"/>
    </location>
    <ligand>
        <name>ATP</name>
        <dbReference type="ChEBI" id="CHEBI:30616"/>
    </ligand>
</feature>
<reference evidence="10" key="1">
    <citation type="journal article" date="2020" name="mSystems">
        <title>Genome- and Community-Level Interaction Insights into Carbon Utilization and Element Cycling Functions of Hydrothermarchaeota in Hydrothermal Sediment.</title>
        <authorList>
            <person name="Zhou Z."/>
            <person name="Liu Y."/>
            <person name="Xu W."/>
            <person name="Pan J."/>
            <person name="Luo Z.H."/>
            <person name="Li M."/>
        </authorList>
    </citation>
    <scope>NUCLEOTIDE SEQUENCE [LARGE SCALE GENOMIC DNA]</scope>
    <source>
        <strain evidence="10">HyVt-535</strain>
    </source>
</reference>
<dbReference type="UniPathway" id="UPA00340">
    <property type="reaction ID" value="UER00458"/>
</dbReference>
<dbReference type="PRINTS" id="PR00471">
    <property type="entry name" value="ACETATEKNASE"/>
</dbReference>
<evidence type="ECO:0000256" key="7">
    <source>
        <dbReference type="ARBA" id="ARBA00022842"/>
    </source>
</evidence>
<keyword evidence="6 8" id="KW-0067">ATP-binding</keyword>
<evidence type="ECO:0000256" key="9">
    <source>
        <dbReference type="RuleBase" id="RU003835"/>
    </source>
</evidence>
<feature type="binding site" evidence="8">
    <location>
        <position position="99"/>
    </location>
    <ligand>
        <name>substrate</name>
    </ligand>
</feature>
<keyword evidence="7 8" id="KW-0460">Magnesium</keyword>
<keyword evidence="1 8" id="KW-0963">Cytoplasm</keyword>
<comment type="function">
    <text evidence="8">Catalyzes the formation of acetyl phosphate from acetate and ATP. Can also catalyze the reverse reaction.</text>
</comment>
<dbReference type="GO" id="GO:0005524">
    <property type="term" value="F:ATP binding"/>
    <property type="evidence" value="ECO:0007669"/>
    <property type="project" value="UniProtKB-KW"/>
</dbReference>
<dbReference type="EC" id="2.7.2.1" evidence="8"/>
<sequence length="408" mass="43939">MSRQAPTATGSPLVITLDASPTALEFALYEAHEHLGAPLFRGAIREIGPDARFVLDHCPDDNTGNWRVESASHDAALSELLRWLEQHPCRPEIAAAGHRVIHGGDLFSRPVLLNASTLRQLEALVPLAPLHMPHNLAVIRALSRQLPAIPQVACFDTAFHHDMPLVERYFAIPHRWQDMGVRRYGFHGLCYESIAEALPDYMGKAADGRIVVARLGSGVSLCAMHGRRSVATTTSFSPLDGVPGATGCGTLDPGAVVYLLQQGCDAETIDRELHFESGLLGLSGTSGDMRTLLASHQPAARLAVDLFIHQVHRAIGSLAAALGGLDALVFTAGIGENAPRIRQRLCDLGSWLGLKLDNEANVAGRGRISPKHAVPSVWVIPADEARMVARHTVRLTGSLITLPSSSRY</sequence>
<gene>
    <name evidence="8" type="primary">ackA</name>
    <name evidence="10" type="ORF">ENJ98_01340</name>
</gene>
<feature type="binding site" evidence="8">
    <location>
        <position position="384"/>
    </location>
    <ligand>
        <name>Mg(2+)</name>
        <dbReference type="ChEBI" id="CHEBI:18420"/>
    </ligand>
</feature>
<evidence type="ECO:0000256" key="5">
    <source>
        <dbReference type="ARBA" id="ARBA00022777"/>
    </source>
</evidence>
<dbReference type="GO" id="GO:0000287">
    <property type="term" value="F:magnesium ion binding"/>
    <property type="evidence" value="ECO:0007669"/>
    <property type="project" value="UniProtKB-UniRule"/>
</dbReference>
<evidence type="ECO:0000256" key="6">
    <source>
        <dbReference type="ARBA" id="ARBA00022840"/>
    </source>
</evidence>
<dbReference type="GO" id="GO:0006085">
    <property type="term" value="P:acetyl-CoA biosynthetic process"/>
    <property type="evidence" value="ECO:0007669"/>
    <property type="project" value="UniProtKB-UniRule"/>
</dbReference>
<comment type="cofactor">
    <cofactor evidence="8">
        <name>Mg(2+)</name>
        <dbReference type="ChEBI" id="CHEBI:18420"/>
    </cofactor>
    <cofactor evidence="8">
        <name>Mn(2+)</name>
        <dbReference type="ChEBI" id="CHEBI:29035"/>
    </cofactor>
    <text evidence="8">Mg(2+). Can also accept Mn(2+).</text>
</comment>
<comment type="similarity">
    <text evidence="8 9">Belongs to the acetokinase family.</text>
</comment>
<organism evidence="10">
    <name type="scientific">Thiolapillus brandeum</name>
    <dbReference type="NCBI Taxonomy" id="1076588"/>
    <lineage>
        <taxon>Bacteria</taxon>
        <taxon>Pseudomonadati</taxon>
        <taxon>Pseudomonadota</taxon>
        <taxon>Gammaproteobacteria</taxon>
        <taxon>Chromatiales</taxon>
        <taxon>Sedimenticolaceae</taxon>
        <taxon>Thiolapillus</taxon>
    </lineage>
</organism>
<name>A0A7C5IYD3_9GAMM</name>
<evidence type="ECO:0000256" key="1">
    <source>
        <dbReference type="ARBA" id="ARBA00022490"/>
    </source>
</evidence>
<comment type="caution">
    <text evidence="8">Lacks conserved residue(s) required for the propagation of feature annotation.</text>
</comment>
<evidence type="ECO:0000256" key="2">
    <source>
        <dbReference type="ARBA" id="ARBA00022679"/>
    </source>
</evidence>
<dbReference type="AlphaFoldDB" id="A0A7C5IYD3"/>
<feature type="active site" description="Proton donor/acceptor" evidence="8">
    <location>
        <position position="156"/>
    </location>
</feature>
<keyword evidence="5 8" id="KW-0418">Kinase</keyword>
<dbReference type="PANTHER" id="PTHR21060">
    <property type="entry name" value="ACETATE KINASE"/>
    <property type="match status" value="1"/>
</dbReference>
<dbReference type="Gene3D" id="3.30.420.40">
    <property type="match status" value="2"/>
</dbReference>
<dbReference type="InterPro" id="IPR004372">
    <property type="entry name" value="Ac/propionate_kinase"/>
</dbReference>
<comment type="subunit">
    <text evidence="8">Homodimer.</text>
</comment>
<accession>A0A7C5IYD3</accession>
<proteinExistence type="inferred from homology"/>
<protein>
    <recommendedName>
        <fullName evidence="8">Acetate kinase</fullName>
        <ecNumber evidence="8">2.7.2.1</ecNumber>
    </recommendedName>
    <alternativeName>
        <fullName evidence="8">Acetokinase</fullName>
    </alternativeName>
</protein>
<comment type="subcellular location">
    <subcellularLocation>
        <location evidence="8">Cytoplasm</location>
    </subcellularLocation>
</comment>
<feature type="binding site" evidence="8">
    <location>
        <begin position="333"/>
        <end position="337"/>
    </location>
    <ligand>
        <name>ATP</name>
        <dbReference type="ChEBI" id="CHEBI:30616"/>
    </ligand>
</feature>
<dbReference type="Proteomes" id="UP000886100">
    <property type="component" value="Unassembled WGS sequence"/>
</dbReference>
<comment type="catalytic activity">
    <reaction evidence="8">
        <text>acetate + ATP = acetyl phosphate + ADP</text>
        <dbReference type="Rhea" id="RHEA:11352"/>
        <dbReference type="ChEBI" id="CHEBI:22191"/>
        <dbReference type="ChEBI" id="CHEBI:30089"/>
        <dbReference type="ChEBI" id="CHEBI:30616"/>
        <dbReference type="ChEBI" id="CHEBI:456216"/>
        <dbReference type="EC" id="2.7.2.1"/>
    </reaction>
</comment>
<keyword evidence="2 8" id="KW-0808">Transferase</keyword>
<dbReference type="InterPro" id="IPR000890">
    <property type="entry name" value="Aliphatic_acid_kin_short-chain"/>
</dbReference>
<evidence type="ECO:0000256" key="4">
    <source>
        <dbReference type="ARBA" id="ARBA00022741"/>
    </source>
</evidence>
<keyword evidence="4 8" id="KW-0547">Nucleotide-binding</keyword>
<dbReference type="SUPFAM" id="SSF53067">
    <property type="entry name" value="Actin-like ATPase domain"/>
    <property type="match status" value="2"/>
</dbReference>
<dbReference type="EMBL" id="DROM01000084">
    <property type="protein sequence ID" value="HHH12857.1"/>
    <property type="molecule type" value="Genomic_DNA"/>
</dbReference>
<comment type="caution">
    <text evidence="10">The sequence shown here is derived from an EMBL/GenBank/DDBJ whole genome shotgun (WGS) entry which is preliminary data.</text>
</comment>
<evidence type="ECO:0000313" key="10">
    <source>
        <dbReference type="EMBL" id="HHH12857.1"/>
    </source>
</evidence>